<sequence length="158" mass="19247">MNYTRKILYDETGWLDLHEPKHTPRVFYTPQVRTVEARFWQYIEPTLHHQFRSRHGIHFLNLVSFYAHMKGTVPHEMCYRMRRRGASFLSRFDYIKISPRDSVVNRVEYGAISWLRPAFFCINDNGSTTDMDRVRMQRFLHRYYPVPAPWEREETDKE</sequence>
<keyword evidence="3" id="KW-1185">Reference proteome</keyword>
<evidence type="ECO:0000313" key="2">
    <source>
        <dbReference type="EMBL" id="ERP31338.1"/>
    </source>
</evidence>
<dbReference type="AlphaFoldDB" id="U7D5Y3"/>
<comment type="caution">
    <text evidence="2">The sequence shown here is derived from an EMBL/GenBank/DDBJ whole genome shotgun (WGS) entry which is preliminary data.</text>
</comment>
<evidence type="ECO:0000313" key="3">
    <source>
        <dbReference type="Proteomes" id="UP000017148"/>
    </source>
</evidence>
<dbReference type="Proteomes" id="UP000017148">
    <property type="component" value="Unassembled WGS sequence"/>
</dbReference>
<dbReference type="OrthoDB" id="9776077at2"/>
<protein>
    <recommendedName>
        <fullName evidence="1">Stealth protein CR4 conserved region 4 domain-containing protein</fullName>
    </recommendedName>
</protein>
<dbReference type="Pfam" id="PF17103">
    <property type="entry name" value="Stealth_CR4"/>
    <property type="match status" value="1"/>
</dbReference>
<proteinExistence type="predicted"/>
<reference evidence="2 3" key="1">
    <citation type="journal article" date="2013" name="Environ. Microbiol.">
        <title>Genome analysis of Chitinivibrio alkaliphilus gen. nov., sp. nov., a novel extremely haloalkaliphilic anaerobic chitinolytic bacterium from the candidate phylum Termite Group 3.</title>
        <authorList>
            <person name="Sorokin D.Y."/>
            <person name="Gumerov V.M."/>
            <person name="Rakitin A.L."/>
            <person name="Beletsky A.V."/>
            <person name="Damste J.S."/>
            <person name="Muyzer G."/>
            <person name="Mardanov A.V."/>
            <person name="Ravin N.V."/>
        </authorList>
    </citation>
    <scope>NUCLEOTIDE SEQUENCE [LARGE SCALE GENOMIC DNA]</scope>
    <source>
        <strain evidence="2 3">ACht1</strain>
    </source>
</reference>
<name>U7D5Y3_9BACT</name>
<organism evidence="2 3">
    <name type="scientific">Chitinivibrio alkaliphilus ACht1</name>
    <dbReference type="NCBI Taxonomy" id="1313304"/>
    <lineage>
        <taxon>Bacteria</taxon>
        <taxon>Pseudomonadati</taxon>
        <taxon>Fibrobacterota</taxon>
        <taxon>Chitinivibrionia</taxon>
        <taxon>Chitinivibrionales</taxon>
        <taxon>Chitinivibrionaceae</taxon>
        <taxon>Chitinivibrio</taxon>
    </lineage>
</organism>
<dbReference type="STRING" id="1313304.CALK_1828"/>
<feature type="domain" description="Stealth protein CR4 conserved region 4" evidence="1">
    <location>
        <begin position="116"/>
        <end position="156"/>
    </location>
</feature>
<dbReference type="EMBL" id="ASJR01000015">
    <property type="protein sequence ID" value="ERP31338.1"/>
    <property type="molecule type" value="Genomic_DNA"/>
</dbReference>
<gene>
    <name evidence="2" type="ORF">CALK_1828</name>
</gene>
<accession>U7D5Y3</accession>
<dbReference type="InterPro" id="IPR031356">
    <property type="entry name" value="Stealth_CR4"/>
</dbReference>
<evidence type="ECO:0000259" key="1">
    <source>
        <dbReference type="Pfam" id="PF17103"/>
    </source>
</evidence>